<feature type="compositionally biased region" description="Polar residues" evidence="1">
    <location>
        <begin position="38"/>
        <end position="47"/>
    </location>
</feature>
<feature type="compositionally biased region" description="Basic and acidic residues" evidence="1">
    <location>
        <begin position="356"/>
        <end position="367"/>
    </location>
</feature>
<evidence type="ECO:0008006" key="5">
    <source>
        <dbReference type="Google" id="ProtNLM"/>
    </source>
</evidence>
<name>A0AAN6YDL9_9PEZI</name>
<gene>
    <name evidence="3" type="ORF">QBC37DRAFT_309878</name>
</gene>
<feature type="transmembrane region" description="Helical" evidence="2">
    <location>
        <begin position="608"/>
        <end position="631"/>
    </location>
</feature>
<keyword evidence="4" id="KW-1185">Reference proteome</keyword>
<proteinExistence type="predicted"/>
<evidence type="ECO:0000313" key="3">
    <source>
        <dbReference type="EMBL" id="KAK4216568.1"/>
    </source>
</evidence>
<dbReference type="AlphaFoldDB" id="A0AAN6YDL9"/>
<feature type="compositionally biased region" description="Polar residues" evidence="1">
    <location>
        <begin position="14"/>
        <end position="26"/>
    </location>
</feature>
<accession>A0AAN6YDL9</accession>
<evidence type="ECO:0000256" key="2">
    <source>
        <dbReference type="SAM" id="Phobius"/>
    </source>
</evidence>
<feature type="compositionally biased region" description="Basic and acidic residues" evidence="1">
    <location>
        <begin position="550"/>
        <end position="575"/>
    </location>
</feature>
<dbReference type="EMBL" id="MU858067">
    <property type="protein sequence ID" value="KAK4216568.1"/>
    <property type="molecule type" value="Genomic_DNA"/>
</dbReference>
<comment type="caution">
    <text evidence="3">The sequence shown here is derived from an EMBL/GenBank/DDBJ whole genome shotgun (WGS) entry which is preliminary data.</text>
</comment>
<feature type="region of interest" description="Disordered" evidence="1">
    <location>
        <begin position="528"/>
        <end position="575"/>
    </location>
</feature>
<reference evidence="3" key="2">
    <citation type="submission" date="2023-05" db="EMBL/GenBank/DDBJ databases">
        <authorList>
            <consortium name="Lawrence Berkeley National Laboratory"/>
            <person name="Steindorff A."/>
            <person name="Hensen N."/>
            <person name="Bonometti L."/>
            <person name="Westerberg I."/>
            <person name="Brannstrom I.O."/>
            <person name="Guillou S."/>
            <person name="Cros-Aarteil S."/>
            <person name="Calhoun S."/>
            <person name="Haridas S."/>
            <person name="Kuo A."/>
            <person name="Mondo S."/>
            <person name="Pangilinan J."/>
            <person name="Riley R."/>
            <person name="Labutti K."/>
            <person name="Andreopoulos B."/>
            <person name="Lipzen A."/>
            <person name="Chen C."/>
            <person name="Yanf M."/>
            <person name="Daum C."/>
            <person name="Ng V."/>
            <person name="Clum A."/>
            <person name="Ohm R."/>
            <person name="Martin F."/>
            <person name="Silar P."/>
            <person name="Natvig D."/>
            <person name="Lalanne C."/>
            <person name="Gautier V."/>
            <person name="Ament-Velasquez S.L."/>
            <person name="Kruys A."/>
            <person name="Hutchinson M.I."/>
            <person name="Powell A.J."/>
            <person name="Barry K."/>
            <person name="Miller A.N."/>
            <person name="Grigoriev I.V."/>
            <person name="Debuchy R."/>
            <person name="Gladieux P."/>
            <person name="Thoren M.H."/>
            <person name="Johannesson H."/>
        </authorList>
    </citation>
    <scope>NUCLEOTIDE SEQUENCE</scope>
    <source>
        <strain evidence="3">PSN293</strain>
    </source>
</reference>
<keyword evidence="2" id="KW-0812">Transmembrane</keyword>
<organism evidence="3 4">
    <name type="scientific">Rhypophila decipiens</name>
    <dbReference type="NCBI Taxonomy" id="261697"/>
    <lineage>
        <taxon>Eukaryota</taxon>
        <taxon>Fungi</taxon>
        <taxon>Dikarya</taxon>
        <taxon>Ascomycota</taxon>
        <taxon>Pezizomycotina</taxon>
        <taxon>Sordariomycetes</taxon>
        <taxon>Sordariomycetidae</taxon>
        <taxon>Sordariales</taxon>
        <taxon>Naviculisporaceae</taxon>
        <taxon>Rhypophila</taxon>
    </lineage>
</organism>
<feature type="region of interest" description="Disordered" evidence="1">
    <location>
        <begin position="1"/>
        <end position="93"/>
    </location>
</feature>
<feature type="compositionally biased region" description="Low complexity" evidence="1">
    <location>
        <begin position="345"/>
        <end position="354"/>
    </location>
</feature>
<feature type="compositionally biased region" description="Low complexity" evidence="1">
    <location>
        <begin position="141"/>
        <end position="155"/>
    </location>
</feature>
<keyword evidence="2" id="KW-0472">Membrane</keyword>
<evidence type="ECO:0000313" key="4">
    <source>
        <dbReference type="Proteomes" id="UP001301769"/>
    </source>
</evidence>
<feature type="region of interest" description="Disordered" evidence="1">
    <location>
        <begin position="140"/>
        <end position="163"/>
    </location>
</feature>
<feature type="region of interest" description="Disordered" evidence="1">
    <location>
        <begin position="333"/>
        <end position="367"/>
    </location>
</feature>
<evidence type="ECO:0000256" key="1">
    <source>
        <dbReference type="SAM" id="MobiDB-lite"/>
    </source>
</evidence>
<feature type="region of interest" description="Disordered" evidence="1">
    <location>
        <begin position="202"/>
        <end position="261"/>
    </location>
</feature>
<dbReference type="Proteomes" id="UP001301769">
    <property type="component" value="Unassembled WGS sequence"/>
</dbReference>
<reference evidence="3" key="1">
    <citation type="journal article" date="2023" name="Mol. Phylogenet. Evol.">
        <title>Genome-scale phylogeny and comparative genomics of the fungal order Sordariales.</title>
        <authorList>
            <person name="Hensen N."/>
            <person name="Bonometti L."/>
            <person name="Westerberg I."/>
            <person name="Brannstrom I.O."/>
            <person name="Guillou S."/>
            <person name="Cros-Aarteil S."/>
            <person name="Calhoun S."/>
            <person name="Haridas S."/>
            <person name="Kuo A."/>
            <person name="Mondo S."/>
            <person name="Pangilinan J."/>
            <person name="Riley R."/>
            <person name="LaButti K."/>
            <person name="Andreopoulos B."/>
            <person name="Lipzen A."/>
            <person name="Chen C."/>
            <person name="Yan M."/>
            <person name="Daum C."/>
            <person name="Ng V."/>
            <person name="Clum A."/>
            <person name="Steindorff A."/>
            <person name="Ohm R.A."/>
            <person name="Martin F."/>
            <person name="Silar P."/>
            <person name="Natvig D.O."/>
            <person name="Lalanne C."/>
            <person name="Gautier V."/>
            <person name="Ament-Velasquez S.L."/>
            <person name="Kruys A."/>
            <person name="Hutchinson M.I."/>
            <person name="Powell A.J."/>
            <person name="Barry K."/>
            <person name="Miller A.N."/>
            <person name="Grigoriev I.V."/>
            <person name="Debuchy R."/>
            <person name="Gladieux P."/>
            <person name="Hiltunen Thoren M."/>
            <person name="Johannesson H."/>
        </authorList>
    </citation>
    <scope>NUCLEOTIDE SEQUENCE</scope>
    <source>
        <strain evidence="3">PSN293</strain>
    </source>
</reference>
<keyword evidence="2" id="KW-1133">Transmembrane helix</keyword>
<sequence length="642" mass="69009">MSVPPPSGGGFSLFPNTSNTRPPSRNQPHRPRAPTPQGGPSTATETTPPRGGRQTPVKRSPSVREGKQKEVSNNPWQHALDASRQPARAAAAAAAAATTGTTAATSTAAASTATTISLPATTPDVPPRCDTALSEAKTLVRSPSVRSRSSISKPPLVYQPPGMSTAAHEAPAIRSIFPQYNPEVPLDRQDYYPTQASPVHIPQSAISRPLYSPRNVNDGPKSPDMRSMRSPALSPGFSAQGSKFPGRSHEPAPIAPVSSTEELRGLWKASNGWKASALEGRTYCMKMTAQPDAPIYTLASASSQPFYSLRVDPTSASAIVSLSRYDPNKPFKSNLGLALTNPTGSSSPRASSSSKTEAKNEKHDAKNWQEVLSTTLEEASRKQPPNDGLVALLWPAAATRLAADPSNDATTVMMAEQECARLVWDADSSGHFLVHPALAMPFAVTIERHAAYSRTEYTLEHIESPVPLARLTRDGTGAGYLEVDTAIASKVDAVYLVDVAVTALLLVAHSDDQFHFVEAFEPPPVIGSRAGSVMSKRDGRRSSSRLSRSSRRDSKREEKERQKAESKKPKNRMEQFEIDIESQTSELGKMYSSKGGDKEKVPGLARGLITLLTVVFKCVIWCITLVFKALMGLIKCLGSEKL</sequence>
<protein>
    <recommendedName>
        <fullName evidence="5">Acetylserotonin methytransferase-like protein</fullName>
    </recommendedName>
</protein>